<keyword evidence="2" id="KW-1185">Reference proteome</keyword>
<organism evidence="1 2">
    <name type="scientific">Spartinivicinus marinus</name>
    <dbReference type="NCBI Taxonomy" id="2994442"/>
    <lineage>
        <taxon>Bacteria</taxon>
        <taxon>Pseudomonadati</taxon>
        <taxon>Pseudomonadota</taxon>
        <taxon>Gammaproteobacteria</taxon>
        <taxon>Oceanospirillales</taxon>
        <taxon>Zooshikellaceae</taxon>
        <taxon>Spartinivicinus</taxon>
    </lineage>
</organism>
<evidence type="ECO:0000313" key="1">
    <source>
        <dbReference type="EMBL" id="NYZ67838.1"/>
    </source>
</evidence>
<protein>
    <submittedName>
        <fullName evidence="1">Uncharacterized protein</fullName>
    </submittedName>
</protein>
<dbReference type="EMBL" id="JACCKB010000030">
    <property type="protein sequence ID" value="NYZ67838.1"/>
    <property type="molecule type" value="Genomic_DNA"/>
</dbReference>
<reference evidence="1 2" key="1">
    <citation type="submission" date="2020-07" db="EMBL/GenBank/DDBJ databases">
        <title>Endozoicomonas sp. nov., isolated from sediment.</title>
        <authorList>
            <person name="Gu T."/>
        </authorList>
    </citation>
    <scope>NUCLEOTIDE SEQUENCE [LARGE SCALE GENOMIC DNA]</scope>
    <source>
        <strain evidence="1 2">SM1973</strain>
    </source>
</reference>
<comment type="caution">
    <text evidence="1">The sequence shown here is derived from an EMBL/GenBank/DDBJ whole genome shotgun (WGS) entry which is preliminary data.</text>
</comment>
<gene>
    <name evidence="1" type="ORF">H0A36_17630</name>
</gene>
<proteinExistence type="predicted"/>
<dbReference type="Proteomes" id="UP000569732">
    <property type="component" value="Unassembled WGS sequence"/>
</dbReference>
<accession>A0A853IB38</accession>
<dbReference type="RefSeq" id="WP_180569861.1">
    <property type="nucleotide sequence ID" value="NZ_JACCKB010000030.1"/>
</dbReference>
<evidence type="ECO:0000313" key="2">
    <source>
        <dbReference type="Proteomes" id="UP000569732"/>
    </source>
</evidence>
<name>A0A853IB38_9GAMM</name>
<dbReference type="AlphaFoldDB" id="A0A853IB38"/>
<sequence>MYQVLHVLNDEEYKCHNCFYENYSDALTAYNEIVLSSGDTKRLLKMTGPYEVPCFYVGTERVEGWEQARLQADVLNETLSFCGMETCYRSHDILNNQHRPLEQEKLTWKERIYYAVCCLKGHFPDELFL</sequence>